<dbReference type="InterPro" id="IPR051198">
    <property type="entry name" value="BchE-like"/>
</dbReference>
<dbReference type="Gene3D" id="3.40.50.280">
    <property type="entry name" value="Cobalamin-binding domain"/>
    <property type="match status" value="1"/>
</dbReference>
<evidence type="ECO:0000256" key="1">
    <source>
        <dbReference type="ARBA" id="ARBA00001966"/>
    </source>
</evidence>
<dbReference type="InterPro" id="IPR034466">
    <property type="entry name" value="Methyltransferase_Class_B"/>
</dbReference>
<evidence type="ECO:0000256" key="2">
    <source>
        <dbReference type="ARBA" id="ARBA00022603"/>
    </source>
</evidence>
<dbReference type="InterPro" id="IPR058240">
    <property type="entry name" value="rSAM_sf"/>
</dbReference>
<evidence type="ECO:0000256" key="7">
    <source>
        <dbReference type="ARBA" id="ARBA00023014"/>
    </source>
</evidence>
<dbReference type="GO" id="GO:0051539">
    <property type="term" value="F:4 iron, 4 sulfur cluster binding"/>
    <property type="evidence" value="ECO:0007669"/>
    <property type="project" value="UniProtKB-KW"/>
</dbReference>
<dbReference type="PROSITE" id="PS51918">
    <property type="entry name" value="RADICAL_SAM"/>
    <property type="match status" value="1"/>
</dbReference>
<dbReference type="SUPFAM" id="SSF102114">
    <property type="entry name" value="Radical SAM enzymes"/>
    <property type="match status" value="1"/>
</dbReference>
<dbReference type="InterPro" id="IPR007197">
    <property type="entry name" value="rSAM"/>
</dbReference>
<dbReference type="AlphaFoldDB" id="A0A8T4KPU9"/>
<dbReference type="GO" id="GO:0005829">
    <property type="term" value="C:cytosol"/>
    <property type="evidence" value="ECO:0007669"/>
    <property type="project" value="TreeGrafter"/>
</dbReference>
<dbReference type="GO" id="GO:0046872">
    <property type="term" value="F:metal ion binding"/>
    <property type="evidence" value="ECO:0007669"/>
    <property type="project" value="UniProtKB-KW"/>
</dbReference>
<sequence length="479" mass="54807">MVKVAFVQKTFYSYFGTMSISAVLKKNGHETELFMEFHEKDIADAIKNSRPDVVAFSCLTATGEFEWAVETARKLKAELPNVPIVFGSIHPTLFPEKTINENDVDIICVGEGEIPMLELCSKLAKKPGVSNIPTNIPGLWVKKNGKIYKNGVGELVEDLDSLPFADRALYDKYHYFDNATSIDALAGRNCPFNCSFCYSHVFREMYKGKGKFVRKRSVANVIEELEEVKAKYSPKFFTFVDELFTLEKTWLYDFLAQYKKRIGIPFICSVRLDLLTDEMVLNLKNAGCYRVCVGLETGSEGLRNGILRKNIPNAKLIESAKLLKKHKLKFLTTNMLGLPGETLEQGFETVKLNQQIGTDFVWCSVFQPYPLLDITKDMIEKKIIPDADPSCFPTTYFTRSLLKQKDIEKLVNLHKFFYVAVKFPLTTPIIRQLIKLPSNKLFDWVFILSFGYFQMSYYHRSPLQVLRMGLSNLKIFSEK</sequence>
<evidence type="ECO:0000256" key="3">
    <source>
        <dbReference type="ARBA" id="ARBA00022679"/>
    </source>
</evidence>
<comment type="cofactor">
    <cofactor evidence="1">
        <name>[4Fe-4S] cluster</name>
        <dbReference type="ChEBI" id="CHEBI:49883"/>
    </cofactor>
</comment>
<dbReference type="PANTHER" id="PTHR43409">
    <property type="entry name" value="ANAEROBIC MAGNESIUM-PROTOPORPHYRIN IX MONOMETHYL ESTER CYCLASE-RELATED"/>
    <property type="match status" value="1"/>
</dbReference>
<dbReference type="SMART" id="SM00729">
    <property type="entry name" value="Elp3"/>
    <property type="match status" value="1"/>
</dbReference>
<dbReference type="Pfam" id="PF02310">
    <property type="entry name" value="B12-binding"/>
    <property type="match status" value="1"/>
</dbReference>
<dbReference type="EMBL" id="JAGVWD010000005">
    <property type="protein sequence ID" value="MBS3057053.1"/>
    <property type="molecule type" value="Genomic_DNA"/>
</dbReference>
<evidence type="ECO:0000256" key="6">
    <source>
        <dbReference type="ARBA" id="ARBA00023004"/>
    </source>
</evidence>
<dbReference type="GO" id="GO:0031419">
    <property type="term" value="F:cobalamin binding"/>
    <property type="evidence" value="ECO:0007669"/>
    <property type="project" value="InterPro"/>
</dbReference>
<keyword evidence="3" id="KW-0808">Transferase</keyword>
<gene>
    <name evidence="10" type="ORF">J4415_00320</name>
</gene>
<keyword evidence="6" id="KW-0408">Iron</keyword>
<dbReference type="SFLD" id="SFLDG01123">
    <property type="entry name" value="methyltransferase_(Class_B)"/>
    <property type="match status" value="1"/>
</dbReference>
<reference evidence="10" key="1">
    <citation type="submission" date="2021-03" db="EMBL/GenBank/DDBJ databases">
        <authorList>
            <person name="Jaffe A."/>
        </authorList>
    </citation>
    <scope>NUCLEOTIDE SEQUENCE</scope>
    <source>
        <strain evidence="10">RIFCSPHIGHO2_01_FULL_AR10_44_11</strain>
    </source>
</reference>
<dbReference type="CDD" id="cd01335">
    <property type="entry name" value="Radical_SAM"/>
    <property type="match status" value="1"/>
</dbReference>
<evidence type="ECO:0000313" key="10">
    <source>
        <dbReference type="EMBL" id="MBS3057053.1"/>
    </source>
</evidence>
<dbReference type="Proteomes" id="UP000677687">
    <property type="component" value="Unassembled WGS sequence"/>
</dbReference>
<dbReference type="CDD" id="cd02068">
    <property type="entry name" value="radical_SAM_B12_BD"/>
    <property type="match status" value="1"/>
</dbReference>
<evidence type="ECO:0000259" key="8">
    <source>
        <dbReference type="PROSITE" id="PS51332"/>
    </source>
</evidence>
<comment type="caution">
    <text evidence="10">The sequence shown here is derived from an EMBL/GenBank/DDBJ whole genome shotgun (WGS) entry which is preliminary data.</text>
</comment>
<dbReference type="SFLD" id="SFLDS00029">
    <property type="entry name" value="Radical_SAM"/>
    <property type="match status" value="1"/>
</dbReference>
<dbReference type="InterPro" id="IPR006158">
    <property type="entry name" value="Cobalamin-bd"/>
</dbReference>
<keyword evidence="4" id="KW-0949">S-adenosyl-L-methionine</keyword>
<dbReference type="PANTHER" id="PTHR43409:SF7">
    <property type="entry name" value="BLL1977 PROTEIN"/>
    <property type="match status" value="1"/>
</dbReference>
<dbReference type="InterPro" id="IPR006638">
    <property type="entry name" value="Elp3/MiaA/NifB-like_rSAM"/>
</dbReference>
<evidence type="ECO:0000259" key="9">
    <source>
        <dbReference type="PROSITE" id="PS51918"/>
    </source>
</evidence>
<dbReference type="Pfam" id="PF04055">
    <property type="entry name" value="Radical_SAM"/>
    <property type="match status" value="1"/>
</dbReference>
<keyword evidence="5" id="KW-0479">Metal-binding</keyword>
<feature type="domain" description="Radical SAM core" evidence="9">
    <location>
        <begin position="174"/>
        <end position="410"/>
    </location>
</feature>
<dbReference type="GO" id="GO:0003824">
    <property type="term" value="F:catalytic activity"/>
    <property type="evidence" value="ECO:0007669"/>
    <property type="project" value="InterPro"/>
</dbReference>
<keyword evidence="7" id="KW-0411">Iron-sulfur</keyword>
<dbReference type="Gene3D" id="3.20.20.70">
    <property type="entry name" value="Aldolase class I"/>
    <property type="match status" value="1"/>
</dbReference>
<organism evidence="10 11">
    <name type="scientific">Candidatus Iainarchaeum sp</name>
    <dbReference type="NCBI Taxonomy" id="3101447"/>
    <lineage>
        <taxon>Archaea</taxon>
        <taxon>Candidatus Iainarchaeota</taxon>
        <taxon>Candidatus Iainarchaeia</taxon>
        <taxon>Candidatus Iainarchaeales</taxon>
        <taxon>Candidatus Iainarchaeaceae</taxon>
        <taxon>Candidatus Iainarchaeum</taxon>
    </lineage>
</organism>
<evidence type="ECO:0000256" key="5">
    <source>
        <dbReference type="ARBA" id="ARBA00022723"/>
    </source>
</evidence>
<proteinExistence type="predicted"/>
<dbReference type="SFLD" id="SFLDG01082">
    <property type="entry name" value="B12-binding_domain_containing"/>
    <property type="match status" value="1"/>
</dbReference>
<dbReference type="SUPFAM" id="SSF52242">
    <property type="entry name" value="Cobalamin (vitamin B12)-binding domain"/>
    <property type="match status" value="1"/>
</dbReference>
<dbReference type="InterPro" id="IPR013785">
    <property type="entry name" value="Aldolase_TIM"/>
</dbReference>
<reference evidence="10" key="2">
    <citation type="submission" date="2021-05" db="EMBL/GenBank/DDBJ databases">
        <title>Protein family content uncovers lineage relationships and bacterial pathway maintenance mechanisms in DPANN archaea.</title>
        <authorList>
            <person name="Castelle C.J."/>
            <person name="Meheust R."/>
            <person name="Jaffe A.L."/>
            <person name="Seitz K."/>
            <person name="Gong X."/>
            <person name="Baker B.J."/>
            <person name="Banfield J.F."/>
        </authorList>
    </citation>
    <scope>NUCLEOTIDE SEQUENCE</scope>
    <source>
        <strain evidence="10">RIFCSPHIGHO2_01_FULL_AR10_44_11</strain>
    </source>
</reference>
<protein>
    <submittedName>
        <fullName evidence="10">B12-binding domain-containing radical SAM protein</fullName>
    </submittedName>
</protein>
<evidence type="ECO:0000256" key="4">
    <source>
        <dbReference type="ARBA" id="ARBA00022691"/>
    </source>
</evidence>
<dbReference type="PROSITE" id="PS51332">
    <property type="entry name" value="B12_BINDING"/>
    <property type="match status" value="1"/>
</dbReference>
<keyword evidence="2" id="KW-0489">Methyltransferase</keyword>
<name>A0A8T4KPU9_9ARCH</name>
<feature type="domain" description="B12-binding" evidence="8">
    <location>
        <begin position="1"/>
        <end position="130"/>
    </location>
</feature>
<dbReference type="InterPro" id="IPR036724">
    <property type="entry name" value="Cobalamin-bd_sf"/>
</dbReference>
<evidence type="ECO:0000313" key="11">
    <source>
        <dbReference type="Proteomes" id="UP000677687"/>
    </source>
</evidence>
<accession>A0A8T4KPU9</accession>